<proteinExistence type="predicted"/>
<accession>A0AAD4WLC9</accession>
<dbReference type="PANTHER" id="PTHR11439:SF517">
    <property type="entry name" value="CYSTEINE-RICH RLK (RECEPTOR-LIKE PROTEIN KINASE) 8"/>
    <property type="match status" value="1"/>
</dbReference>
<evidence type="ECO:0000313" key="1">
    <source>
        <dbReference type="EMBL" id="KAI5344442.1"/>
    </source>
</evidence>
<organism evidence="1 2">
    <name type="scientific">Prunus dulcis</name>
    <name type="common">Almond</name>
    <name type="synonym">Amygdalus dulcis</name>
    <dbReference type="NCBI Taxonomy" id="3755"/>
    <lineage>
        <taxon>Eukaryota</taxon>
        <taxon>Viridiplantae</taxon>
        <taxon>Streptophyta</taxon>
        <taxon>Embryophyta</taxon>
        <taxon>Tracheophyta</taxon>
        <taxon>Spermatophyta</taxon>
        <taxon>Magnoliopsida</taxon>
        <taxon>eudicotyledons</taxon>
        <taxon>Gunneridae</taxon>
        <taxon>Pentapetalae</taxon>
        <taxon>rosids</taxon>
        <taxon>fabids</taxon>
        <taxon>Rosales</taxon>
        <taxon>Rosaceae</taxon>
        <taxon>Amygdaloideae</taxon>
        <taxon>Amygdaleae</taxon>
        <taxon>Prunus</taxon>
    </lineage>
</organism>
<comment type="caution">
    <text evidence="1">The sequence shown here is derived from an EMBL/GenBank/DDBJ whole genome shotgun (WGS) entry which is preliminary data.</text>
</comment>
<name>A0AAD4WLC9_PRUDU</name>
<dbReference type="PANTHER" id="PTHR11439">
    <property type="entry name" value="GAG-POL-RELATED RETROTRANSPOSON"/>
    <property type="match status" value="1"/>
</dbReference>
<dbReference type="Proteomes" id="UP001054821">
    <property type="component" value="Chromosome 2"/>
</dbReference>
<gene>
    <name evidence="1" type="ORF">L3X38_012319</name>
</gene>
<reference evidence="1 2" key="1">
    <citation type="journal article" date="2022" name="G3 (Bethesda)">
        <title>Whole-genome sequence and methylome profiling of the almond [Prunus dulcis (Mill.) D.A. Webb] cultivar 'Nonpareil'.</title>
        <authorList>
            <person name="D'Amico-Willman K.M."/>
            <person name="Ouma W.Z."/>
            <person name="Meulia T."/>
            <person name="Sideli G.M."/>
            <person name="Gradziel T.M."/>
            <person name="Fresnedo-Ramirez J."/>
        </authorList>
    </citation>
    <scope>NUCLEOTIDE SEQUENCE [LARGE SCALE GENOMIC DNA]</scope>
    <source>
        <strain evidence="1">Clone GOH B32 T37-40</strain>
    </source>
</reference>
<dbReference type="EMBL" id="JAJFAZ020000002">
    <property type="protein sequence ID" value="KAI5344442.1"/>
    <property type="molecule type" value="Genomic_DNA"/>
</dbReference>
<evidence type="ECO:0000313" key="2">
    <source>
        <dbReference type="Proteomes" id="UP001054821"/>
    </source>
</evidence>
<sequence length="83" mass="9144">MFVVNLISRFMEAPTELHLRTSKRVLRCLKGTGDYGVVSLSSKKQHVVTLSTTGAEFIAADSCACQAVWLSSKRYIATKLGQH</sequence>
<dbReference type="AlphaFoldDB" id="A0AAD4WLC9"/>
<keyword evidence="2" id="KW-1185">Reference proteome</keyword>
<protein>
    <submittedName>
        <fullName evidence="1">Uncharacterized protein</fullName>
    </submittedName>
</protein>